<organism evidence="1 2">
    <name type="scientific">Brassica napus</name>
    <name type="common">Rape</name>
    <dbReference type="NCBI Taxonomy" id="3708"/>
    <lineage>
        <taxon>Eukaryota</taxon>
        <taxon>Viridiplantae</taxon>
        <taxon>Streptophyta</taxon>
        <taxon>Embryophyta</taxon>
        <taxon>Tracheophyta</taxon>
        <taxon>Spermatophyta</taxon>
        <taxon>Magnoliopsida</taxon>
        <taxon>eudicotyledons</taxon>
        <taxon>Gunneridae</taxon>
        <taxon>Pentapetalae</taxon>
        <taxon>rosids</taxon>
        <taxon>malvids</taxon>
        <taxon>Brassicales</taxon>
        <taxon>Brassicaceae</taxon>
        <taxon>Brassiceae</taxon>
        <taxon>Brassica</taxon>
    </lineage>
</organism>
<sequence length="18" mass="2011">MRRASWVSTLTGRGAQPH</sequence>
<keyword evidence="2" id="KW-1185">Reference proteome</keyword>
<protein>
    <submittedName>
        <fullName evidence="1">Uncharacterized protein</fullName>
    </submittedName>
</protein>
<accession>A0ABQ7YER9</accession>
<gene>
    <name evidence="1" type="ORF">HID58_083873</name>
</gene>
<evidence type="ECO:0000313" key="2">
    <source>
        <dbReference type="Proteomes" id="UP000824890"/>
    </source>
</evidence>
<proteinExistence type="predicted"/>
<name>A0ABQ7YER9_BRANA</name>
<dbReference type="Proteomes" id="UP000824890">
    <property type="component" value="Unassembled WGS sequence"/>
</dbReference>
<reference evidence="1 2" key="1">
    <citation type="submission" date="2021-05" db="EMBL/GenBank/DDBJ databases">
        <title>Genome Assembly of Synthetic Allotetraploid Brassica napus Reveals Homoeologous Exchanges between Subgenomes.</title>
        <authorList>
            <person name="Davis J.T."/>
        </authorList>
    </citation>
    <scope>NUCLEOTIDE SEQUENCE [LARGE SCALE GENOMIC DNA]</scope>
    <source>
        <strain evidence="2">cv. Da-Ae</strain>
        <tissue evidence="1">Seedling</tissue>
    </source>
</reference>
<dbReference type="EMBL" id="JAGKQM010000018">
    <property type="protein sequence ID" value="KAH0866662.1"/>
    <property type="molecule type" value="Genomic_DNA"/>
</dbReference>
<evidence type="ECO:0000313" key="1">
    <source>
        <dbReference type="EMBL" id="KAH0866662.1"/>
    </source>
</evidence>
<comment type="caution">
    <text evidence="1">The sequence shown here is derived from an EMBL/GenBank/DDBJ whole genome shotgun (WGS) entry which is preliminary data.</text>
</comment>